<comment type="similarity">
    <text evidence="3">Belongs to the RNase H family.</text>
</comment>
<dbReference type="AlphaFoldDB" id="A0A6G1HMJ5"/>
<evidence type="ECO:0000256" key="8">
    <source>
        <dbReference type="ARBA" id="ARBA00022801"/>
    </source>
</evidence>
<dbReference type="Proteomes" id="UP000799640">
    <property type="component" value="Unassembled WGS sequence"/>
</dbReference>
<dbReference type="CDD" id="cd09280">
    <property type="entry name" value="RNase_HI_eukaryote_like"/>
    <property type="match status" value="1"/>
</dbReference>
<dbReference type="FunFam" id="3.40.970.10:FF:000001">
    <property type="entry name" value="Ribonuclease H1"/>
    <property type="match status" value="2"/>
</dbReference>
<evidence type="ECO:0000256" key="1">
    <source>
        <dbReference type="ARBA" id="ARBA00000077"/>
    </source>
</evidence>
<gene>
    <name evidence="12" type="ORF">EJ06DRAFT_533255</name>
</gene>
<dbReference type="PROSITE" id="PS50879">
    <property type="entry name" value="RNASE_H_1"/>
    <property type="match status" value="1"/>
</dbReference>
<proteinExistence type="inferred from homology"/>
<keyword evidence="13" id="KW-1185">Reference proteome</keyword>
<keyword evidence="9" id="KW-0460">Magnesium</keyword>
<evidence type="ECO:0000256" key="5">
    <source>
        <dbReference type="ARBA" id="ARBA00022722"/>
    </source>
</evidence>
<dbReference type="OrthoDB" id="407198at2759"/>
<keyword evidence="8" id="KW-0378">Hydrolase</keyword>
<evidence type="ECO:0000313" key="13">
    <source>
        <dbReference type="Proteomes" id="UP000799640"/>
    </source>
</evidence>
<dbReference type="InterPro" id="IPR036397">
    <property type="entry name" value="RNaseH_sf"/>
</dbReference>
<dbReference type="Gene3D" id="3.40.970.10">
    <property type="entry name" value="Ribonuclease H1, N-terminal domain"/>
    <property type="match status" value="2"/>
</dbReference>
<dbReference type="PANTHER" id="PTHR10642:SF26">
    <property type="entry name" value="RIBONUCLEASE H1"/>
    <property type="match status" value="1"/>
</dbReference>
<evidence type="ECO:0000313" key="12">
    <source>
        <dbReference type="EMBL" id="KAF2397069.1"/>
    </source>
</evidence>
<protein>
    <recommendedName>
        <fullName evidence="4">ribonuclease H</fullName>
        <ecNumber evidence="4">3.1.26.4</ecNumber>
    </recommendedName>
</protein>
<dbReference type="Pfam" id="PF00075">
    <property type="entry name" value="RNase_H"/>
    <property type="match status" value="1"/>
</dbReference>
<dbReference type="Gene3D" id="3.30.420.10">
    <property type="entry name" value="Ribonuclease H-like superfamily/Ribonuclease H"/>
    <property type="match status" value="1"/>
</dbReference>
<dbReference type="SUPFAM" id="SSF55658">
    <property type="entry name" value="L9 N-domain-like"/>
    <property type="match status" value="2"/>
</dbReference>
<dbReference type="InterPro" id="IPR037056">
    <property type="entry name" value="RNase_H1_N_sf"/>
</dbReference>
<dbReference type="InterPro" id="IPR011320">
    <property type="entry name" value="RNase_H1_N"/>
</dbReference>
<dbReference type="PIRSF" id="PIRSF036852">
    <property type="entry name" value="Ribonuclease_H1_euk"/>
    <property type="match status" value="1"/>
</dbReference>
<evidence type="ECO:0000256" key="6">
    <source>
        <dbReference type="ARBA" id="ARBA00022723"/>
    </source>
</evidence>
<dbReference type="GO" id="GO:0000287">
    <property type="term" value="F:magnesium ion binding"/>
    <property type="evidence" value="ECO:0007669"/>
    <property type="project" value="InterPro"/>
</dbReference>
<feature type="region of interest" description="Disordered" evidence="10">
    <location>
        <begin position="151"/>
        <end position="172"/>
    </location>
</feature>
<feature type="domain" description="RNase H type-1" evidence="11">
    <location>
        <begin position="231"/>
        <end position="381"/>
    </location>
</feature>
<dbReference type="FunFam" id="3.30.420.10:FF:000090">
    <property type="entry name" value="Ribonuclease H"/>
    <property type="match status" value="1"/>
</dbReference>
<sequence length="383" mass="41799">MASSRTNYRTDDARSTSTTGSLKRKRGSELKFYAVRAGHAPGIYHTWPDCLAQVKGFKKAVFKSFTSLTEAEAYLASPTATTKSSKSSTSPQKFYAVRSGRVPGVYDDWATALAQITGWTKPKHKSFGTRAEAEAYIRGGVPDDGADGSVSELDAPSSVTCVPSEPAPKRARSHIDDPFGLDLPLGHQPLPFDAEDGFDRRLVLDEATGELRFKTDDEMNAVKVRVTQAQLGEPLHVWTDGACRSNGKKNAIAGVGVFFGVNDPRNVSEPLKGPRQTNQRAELTALKRALDICPLHRPVVIFSDSNYAINCVTTWYENWKRNGWVSSSRKPVENRDLVEEVVAKIEQRKAAGTTTVFEWVKGHSNDPGNVAADMLAVRGAGVV</sequence>
<keyword evidence="5" id="KW-0540">Nuclease</keyword>
<accession>A0A6G1HMJ5</accession>
<dbReference type="GO" id="GO:0003676">
    <property type="term" value="F:nucleic acid binding"/>
    <property type="evidence" value="ECO:0007669"/>
    <property type="project" value="InterPro"/>
</dbReference>
<dbReference type="Pfam" id="PF01693">
    <property type="entry name" value="Cauli_VI"/>
    <property type="match status" value="2"/>
</dbReference>
<evidence type="ECO:0000256" key="10">
    <source>
        <dbReference type="SAM" id="MobiDB-lite"/>
    </source>
</evidence>
<keyword evidence="6" id="KW-0479">Metal-binding</keyword>
<feature type="region of interest" description="Disordered" evidence="10">
    <location>
        <begin position="1"/>
        <end position="23"/>
    </location>
</feature>
<evidence type="ECO:0000256" key="3">
    <source>
        <dbReference type="ARBA" id="ARBA00005300"/>
    </source>
</evidence>
<organism evidence="12 13">
    <name type="scientific">Trichodelitschia bisporula</name>
    <dbReference type="NCBI Taxonomy" id="703511"/>
    <lineage>
        <taxon>Eukaryota</taxon>
        <taxon>Fungi</taxon>
        <taxon>Dikarya</taxon>
        <taxon>Ascomycota</taxon>
        <taxon>Pezizomycotina</taxon>
        <taxon>Dothideomycetes</taxon>
        <taxon>Dothideomycetes incertae sedis</taxon>
        <taxon>Phaeotrichales</taxon>
        <taxon>Phaeotrichaceae</taxon>
        <taxon>Trichodelitschia</taxon>
    </lineage>
</organism>
<dbReference type="InterPro" id="IPR050092">
    <property type="entry name" value="RNase_H"/>
</dbReference>
<dbReference type="InterPro" id="IPR017067">
    <property type="entry name" value="RNase_H1_euk"/>
</dbReference>
<dbReference type="EC" id="3.1.26.4" evidence="4"/>
<dbReference type="EMBL" id="ML996704">
    <property type="protein sequence ID" value="KAF2397069.1"/>
    <property type="molecule type" value="Genomic_DNA"/>
</dbReference>
<reference evidence="12" key="1">
    <citation type="journal article" date="2020" name="Stud. Mycol.">
        <title>101 Dothideomycetes genomes: a test case for predicting lifestyles and emergence of pathogens.</title>
        <authorList>
            <person name="Haridas S."/>
            <person name="Albert R."/>
            <person name="Binder M."/>
            <person name="Bloem J."/>
            <person name="Labutti K."/>
            <person name="Salamov A."/>
            <person name="Andreopoulos B."/>
            <person name="Baker S."/>
            <person name="Barry K."/>
            <person name="Bills G."/>
            <person name="Bluhm B."/>
            <person name="Cannon C."/>
            <person name="Castanera R."/>
            <person name="Culley D."/>
            <person name="Daum C."/>
            <person name="Ezra D."/>
            <person name="Gonzalez J."/>
            <person name="Henrissat B."/>
            <person name="Kuo A."/>
            <person name="Liang C."/>
            <person name="Lipzen A."/>
            <person name="Lutzoni F."/>
            <person name="Magnuson J."/>
            <person name="Mondo S."/>
            <person name="Nolan M."/>
            <person name="Ohm R."/>
            <person name="Pangilinan J."/>
            <person name="Park H.-J."/>
            <person name="Ramirez L."/>
            <person name="Alfaro M."/>
            <person name="Sun H."/>
            <person name="Tritt A."/>
            <person name="Yoshinaga Y."/>
            <person name="Zwiers L.-H."/>
            <person name="Turgeon B."/>
            <person name="Goodwin S."/>
            <person name="Spatafora J."/>
            <person name="Crous P."/>
            <person name="Grigoriev I."/>
        </authorList>
    </citation>
    <scope>NUCLEOTIDE SEQUENCE</scope>
    <source>
        <strain evidence="12">CBS 262.69</strain>
    </source>
</reference>
<evidence type="ECO:0000256" key="2">
    <source>
        <dbReference type="ARBA" id="ARBA00001946"/>
    </source>
</evidence>
<name>A0A6G1HMJ5_9PEZI</name>
<keyword evidence="7" id="KW-0255">Endonuclease</keyword>
<dbReference type="GO" id="GO:0043137">
    <property type="term" value="P:DNA replication, removal of RNA primer"/>
    <property type="evidence" value="ECO:0007669"/>
    <property type="project" value="TreeGrafter"/>
</dbReference>
<evidence type="ECO:0000256" key="9">
    <source>
        <dbReference type="ARBA" id="ARBA00022842"/>
    </source>
</evidence>
<dbReference type="InterPro" id="IPR002156">
    <property type="entry name" value="RNaseH_domain"/>
</dbReference>
<dbReference type="InterPro" id="IPR012337">
    <property type="entry name" value="RNaseH-like_sf"/>
</dbReference>
<dbReference type="GO" id="GO:0004523">
    <property type="term" value="F:RNA-DNA hybrid ribonuclease activity"/>
    <property type="evidence" value="ECO:0007669"/>
    <property type="project" value="UniProtKB-EC"/>
</dbReference>
<comment type="catalytic activity">
    <reaction evidence="1">
        <text>Endonucleolytic cleavage to 5'-phosphomonoester.</text>
        <dbReference type="EC" id="3.1.26.4"/>
    </reaction>
</comment>
<comment type="cofactor">
    <cofactor evidence="2">
        <name>Mg(2+)</name>
        <dbReference type="ChEBI" id="CHEBI:18420"/>
    </cofactor>
</comment>
<dbReference type="SUPFAM" id="SSF53098">
    <property type="entry name" value="Ribonuclease H-like"/>
    <property type="match status" value="1"/>
</dbReference>
<dbReference type="PANTHER" id="PTHR10642">
    <property type="entry name" value="RIBONUCLEASE H1"/>
    <property type="match status" value="1"/>
</dbReference>
<evidence type="ECO:0000259" key="11">
    <source>
        <dbReference type="PROSITE" id="PS50879"/>
    </source>
</evidence>
<evidence type="ECO:0000256" key="7">
    <source>
        <dbReference type="ARBA" id="ARBA00022759"/>
    </source>
</evidence>
<evidence type="ECO:0000256" key="4">
    <source>
        <dbReference type="ARBA" id="ARBA00012180"/>
    </source>
</evidence>
<dbReference type="InterPro" id="IPR009027">
    <property type="entry name" value="Ribosomal_bL9/RNase_H1_N"/>
</dbReference>